<protein>
    <recommendedName>
        <fullName evidence="3">Aspartate-semialdehyde dehydrogenase</fullName>
    </recommendedName>
</protein>
<dbReference type="SUPFAM" id="SSF48208">
    <property type="entry name" value="Six-hairpin glycosidases"/>
    <property type="match status" value="1"/>
</dbReference>
<dbReference type="InterPro" id="IPR008928">
    <property type="entry name" value="6-hairpin_glycosidase_sf"/>
</dbReference>
<evidence type="ECO:0008006" key="3">
    <source>
        <dbReference type="Google" id="ProtNLM"/>
    </source>
</evidence>
<dbReference type="Proteomes" id="UP000182058">
    <property type="component" value="Chromosome I"/>
</dbReference>
<accession>A0ABY0VV37</accession>
<gene>
    <name evidence="1" type="ORF">SAMN04490201_2759</name>
</gene>
<evidence type="ECO:0000313" key="1">
    <source>
        <dbReference type="EMBL" id="SDU57234.1"/>
    </source>
</evidence>
<keyword evidence="2" id="KW-1185">Reference proteome</keyword>
<dbReference type="GeneID" id="96620364"/>
<dbReference type="RefSeq" id="WP_048352033.1">
    <property type="nucleotide sequence ID" value="NZ_CP049044.1"/>
</dbReference>
<proteinExistence type="predicted"/>
<name>A0ABY0VV37_9PSED</name>
<organism evidence="1 2">
    <name type="scientific">Pseudomonas psychrophila</name>
    <dbReference type="NCBI Taxonomy" id="122355"/>
    <lineage>
        <taxon>Bacteria</taxon>
        <taxon>Pseudomonadati</taxon>
        <taxon>Pseudomonadota</taxon>
        <taxon>Gammaproteobacteria</taxon>
        <taxon>Pseudomonadales</taxon>
        <taxon>Pseudomonadaceae</taxon>
        <taxon>Pseudomonas</taxon>
    </lineage>
</organism>
<dbReference type="EMBL" id="LT629795">
    <property type="protein sequence ID" value="SDU57234.1"/>
    <property type="molecule type" value="Genomic_DNA"/>
</dbReference>
<sequence length="393" mass="44920">MEDLIALNSKLLHSIQADDFAGYDPFDSLNSTLLQATPLYRNEWVRLAWLQIGKRSPVNFRPLLRVPKKRNPKGVGLFISGLLQDYRRTGAAEYLHQAQELAAWLLTQRSDPQQWKHSCWGYHFDWQARAFYVPAGKPNIITTCYVARALHELGTLTADQSLIDVALDAARFISTELYTETGGRSFYAYIPGEKAFVHNASLWGAAWCAVAGKQLGDEKLVAQALQVARQSVQEQSADGSWVYGALHHHQFIDGFHTGYNLEALCLLRDATADSEFDHCIRDGYAYYVKTFFTEDGTARYYNNNVYPIDMHSFAQAVFTLLKVGSSAEDLKLCDKVVQRAIDLLYLPDKGQFVYQQTRWVTNRINYTRWTQAWAYCSMAFYNRYRAEIDHAKN</sequence>
<reference evidence="1 2" key="1">
    <citation type="submission" date="2016-10" db="EMBL/GenBank/DDBJ databases">
        <authorList>
            <person name="Varghese N."/>
            <person name="Submissions S."/>
        </authorList>
    </citation>
    <scope>NUCLEOTIDE SEQUENCE [LARGE SCALE GENOMIC DNA]</scope>
    <source>
        <strain evidence="1 2">BS3667</strain>
    </source>
</reference>
<evidence type="ECO:0000313" key="2">
    <source>
        <dbReference type="Proteomes" id="UP000182058"/>
    </source>
</evidence>